<feature type="non-terminal residue" evidence="2">
    <location>
        <position position="163"/>
    </location>
</feature>
<name>X1RY60_9ZZZZ</name>
<dbReference type="Gene3D" id="3.30.1490.300">
    <property type="match status" value="1"/>
</dbReference>
<dbReference type="InterPro" id="IPR050696">
    <property type="entry name" value="FtsA/MreB"/>
</dbReference>
<dbReference type="EMBL" id="BARW01007195">
    <property type="protein sequence ID" value="GAI85588.1"/>
    <property type="molecule type" value="Genomic_DNA"/>
</dbReference>
<comment type="caution">
    <text evidence="2">The sequence shown here is derived from an EMBL/GenBank/DDBJ whole genome shotgun (WGS) entry which is preliminary data.</text>
</comment>
<dbReference type="SMART" id="SM00842">
    <property type="entry name" value="FtsA"/>
    <property type="match status" value="1"/>
</dbReference>
<protein>
    <recommendedName>
        <fullName evidence="1">SHS2 domain-containing protein</fullName>
    </recommendedName>
</protein>
<dbReference type="InterPro" id="IPR043129">
    <property type="entry name" value="ATPase_NBD"/>
</dbReference>
<gene>
    <name evidence="2" type="ORF">S12H4_15034</name>
</gene>
<reference evidence="2" key="1">
    <citation type="journal article" date="2014" name="Front. Microbiol.">
        <title>High frequency of phylogenetically diverse reductive dehalogenase-homologous genes in deep subseafloor sedimentary metagenomes.</title>
        <authorList>
            <person name="Kawai M."/>
            <person name="Futagami T."/>
            <person name="Toyoda A."/>
            <person name="Takaki Y."/>
            <person name="Nishi S."/>
            <person name="Hori S."/>
            <person name="Arai W."/>
            <person name="Tsubouchi T."/>
            <person name="Morono Y."/>
            <person name="Uchiyama I."/>
            <person name="Ito T."/>
            <person name="Fujiyama A."/>
            <person name="Inagaki F."/>
            <person name="Takami H."/>
        </authorList>
    </citation>
    <scope>NUCLEOTIDE SEQUENCE</scope>
    <source>
        <strain evidence="2">Expedition CK06-06</strain>
    </source>
</reference>
<evidence type="ECO:0000313" key="2">
    <source>
        <dbReference type="EMBL" id="GAI85588.1"/>
    </source>
</evidence>
<dbReference type="Pfam" id="PF11104">
    <property type="entry name" value="PilM_2"/>
    <property type="match status" value="1"/>
</dbReference>
<dbReference type="Gene3D" id="3.30.420.40">
    <property type="match status" value="1"/>
</dbReference>
<dbReference type="InterPro" id="IPR003494">
    <property type="entry name" value="SHS2_FtsA"/>
</dbReference>
<dbReference type="SUPFAM" id="SSF53067">
    <property type="entry name" value="Actin-like ATPase domain"/>
    <property type="match status" value="1"/>
</dbReference>
<sequence length="163" mass="17254">MAKRVVTLEIDTTAIRLMETSEGRVVKWASLSLDPTMIRDGVISDSGALSTAVRQLMDSSGIKARDVIASVSGLYSVSRVVAVSNLPGRGVTAQEAVLEAAGDIMPLPTDELYLSWQTIAAGSEGAQQVFVVGVPRDMIDAEMRALRAAGINPRTLDLKAIAL</sequence>
<dbReference type="InterPro" id="IPR005883">
    <property type="entry name" value="PilM"/>
</dbReference>
<accession>X1RY60</accession>
<organism evidence="2">
    <name type="scientific">marine sediment metagenome</name>
    <dbReference type="NCBI Taxonomy" id="412755"/>
    <lineage>
        <taxon>unclassified sequences</taxon>
        <taxon>metagenomes</taxon>
        <taxon>ecological metagenomes</taxon>
    </lineage>
</organism>
<feature type="domain" description="SHS2" evidence="1">
    <location>
        <begin position="5"/>
        <end position="161"/>
    </location>
</feature>
<dbReference type="AlphaFoldDB" id="X1RY60"/>
<evidence type="ECO:0000259" key="1">
    <source>
        <dbReference type="SMART" id="SM00842"/>
    </source>
</evidence>
<dbReference type="PANTHER" id="PTHR32432">
    <property type="entry name" value="CELL DIVISION PROTEIN FTSA-RELATED"/>
    <property type="match status" value="1"/>
</dbReference>
<dbReference type="PANTHER" id="PTHR32432:SF3">
    <property type="entry name" value="ETHANOLAMINE UTILIZATION PROTEIN EUTJ"/>
    <property type="match status" value="1"/>
</dbReference>
<dbReference type="GO" id="GO:0051301">
    <property type="term" value="P:cell division"/>
    <property type="evidence" value="ECO:0007669"/>
    <property type="project" value="InterPro"/>
</dbReference>
<proteinExistence type="predicted"/>